<keyword evidence="3" id="KW-1185">Reference proteome</keyword>
<name>A0ABT2EPW8_9BACT</name>
<comment type="caution">
    <text evidence="2">The sequence shown here is derived from an EMBL/GenBank/DDBJ whole genome shotgun (WGS) entry which is preliminary data.</text>
</comment>
<dbReference type="Gene3D" id="1.20.120.330">
    <property type="entry name" value="Nucleotidyltransferases domain 2"/>
    <property type="match status" value="1"/>
</dbReference>
<dbReference type="RefSeq" id="WP_259097035.1">
    <property type="nucleotide sequence ID" value="NZ_CP130454.1"/>
</dbReference>
<dbReference type="PANTHER" id="PTHR33933">
    <property type="entry name" value="NUCLEOTIDYLTRANSFERASE"/>
    <property type="match status" value="1"/>
</dbReference>
<dbReference type="SUPFAM" id="SSF81593">
    <property type="entry name" value="Nucleotidyltransferase substrate binding subunit/domain"/>
    <property type="match status" value="1"/>
</dbReference>
<feature type="domain" description="HEPN" evidence="1">
    <location>
        <begin position="151"/>
        <end position="255"/>
    </location>
</feature>
<dbReference type="PROSITE" id="PS50910">
    <property type="entry name" value="HEPN"/>
    <property type="match status" value="1"/>
</dbReference>
<proteinExistence type="predicted"/>
<dbReference type="SUPFAM" id="SSF81301">
    <property type="entry name" value="Nucleotidyltransferase"/>
    <property type="match status" value="1"/>
</dbReference>
<dbReference type="InterPro" id="IPR002934">
    <property type="entry name" value="Polymerase_NTP_transf_dom"/>
</dbReference>
<dbReference type="Pfam" id="PF05168">
    <property type="entry name" value="HEPN"/>
    <property type="match status" value="1"/>
</dbReference>
<dbReference type="Pfam" id="PF01909">
    <property type="entry name" value="NTP_transf_2"/>
    <property type="match status" value="1"/>
</dbReference>
<accession>A0ABT2EPW8</accession>
<dbReference type="SMART" id="SM00748">
    <property type="entry name" value="HEPN"/>
    <property type="match status" value="1"/>
</dbReference>
<dbReference type="CDD" id="cd05403">
    <property type="entry name" value="NT_KNTase_like"/>
    <property type="match status" value="1"/>
</dbReference>
<dbReference type="Proteomes" id="UP001204798">
    <property type="component" value="Unassembled WGS sequence"/>
</dbReference>
<dbReference type="InterPro" id="IPR043519">
    <property type="entry name" value="NT_sf"/>
</dbReference>
<gene>
    <name evidence="2" type="ORF">M2350_002417</name>
</gene>
<reference evidence="2 3" key="1">
    <citation type="submission" date="2022-08" db="EMBL/GenBank/DDBJ databases">
        <title>Bacterial and archaeal communities from various locations to study Microbial Dark Matter (Phase II).</title>
        <authorList>
            <person name="Stepanauskas R."/>
        </authorList>
    </citation>
    <scope>NUCLEOTIDE SEQUENCE [LARGE SCALE GENOMIC DNA]</scope>
    <source>
        <strain evidence="2 3">PD1</strain>
    </source>
</reference>
<dbReference type="Gene3D" id="3.30.460.10">
    <property type="entry name" value="Beta Polymerase, domain 2"/>
    <property type="match status" value="1"/>
</dbReference>
<evidence type="ECO:0000313" key="3">
    <source>
        <dbReference type="Proteomes" id="UP001204798"/>
    </source>
</evidence>
<evidence type="ECO:0000259" key="1">
    <source>
        <dbReference type="PROSITE" id="PS50910"/>
    </source>
</evidence>
<dbReference type="InterPro" id="IPR052548">
    <property type="entry name" value="Type_VII_TA_antitoxin"/>
</dbReference>
<protein>
    <submittedName>
        <fullName evidence="2">HEPN domain-containing protein/predicted nucleotidyltransferase</fullName>
    </submittedName>
</protein>
<dbReference type="EMBL" id="JANUCP010000004">
    <property type="protein sequence ID" value="MCS3920000.1"/>
    <property type="molecule type" value="Genomic_DNA"/>
</dbReference>
<evidence type="ECO:0000313" key="2">
    <source>
        <dbReference type="EMBL" id="MCS3920000.1"/>
    </source>
</evidence>
<dbReference type="PANTHER" id="PTHR33933:SF1">
    <property type="entry name" value="PROTEIN ADENYLYLTRANSFERASE MNTA-RELATED"/>
    <property type="match status" value="1"/>
</dbReference>
<sequence>MAKTVQLNLEAISEIAERIVKRFRPQRVILFGSQAKGQAHEGSDIDLCVVMETFDKPPHQVAREIEREVESIAPTILWQGKTLRVPVQVHVFSPEDFEGALLRAGVFVTTIAREGIVLYEAEGVVPVGELLARQKPWEGKTMKPETQELVQRAEEDWAGAHRLLQPPPLYNLVCFLAQQSAEKYMKAFLEEHSISYPRTHDLVELLDLSGNLLSELQPFRAELAALTQYAVLPRYRSVVLTQQEVDEALRIAERVRTTIRAKLGLP</sequence>
<dbReference type="InterPro" id="IPR007842">
    <property type="entry name" value="HEPN_dom"/>
</dbReference>
<organism evidence="2 3">
    <name type="scientific">Candidatus Fervidibacter sacchari</name>
    <dbReference type="NCBI Taxonomy" id="1448929"/>
    <lineage>
        <taxon>Bacteria</taxon>
        <taxon>Candidatus Fervidibacterota</taxon>
        <taxon>Candidatus Fervidibacter</taxon>
    </lineage>
</organism>